<keyword evidence="1" id="KW-0560">Oxidoreductase</keyword>
<evidence type="ECO:0000313" key="4">
    <source>
        <dbReference type="Proteomes" id="UP001223016"/>
    </source>
</evidence>
<keyword evidence="4" id="KW-1185">Reference proteome</keyword>
<dbReference type="PROSITE" id="PS51471">
    <property type="entry name" value="FE2OG_OXY"/>
    <property type="match status" value="1"/>
</dbReference>
<dbReference type="InterPro" id="IPR027443">
    <property type="entry name" value="IPNS-like_sf"/>
</dbReference>
<accession>A0ABT9CI89</accession>
<reference evidence="3 4" key="1">
    <citation type="submission" date="2023-07" db="EMBL/GenBank/DDBJ databases">
        <title>Identification of four novel Pseudomonas species associated with bacterial leaf spot of cucurbits.</title>
        <authorList>
            <person name="Fullem K.R."/>
        </authorList>
    </citation>
    <scope>NUCLEOTIDE SEQUENCE [LARGE SCALE GENOMIC DNA]</scope>
    <source>
        <strain evidence="3 4">KFB 138</strain>
    </source>
</reference>
<dbReference type="Pfam" id="PF03171">
    <property type="entry name" value="2OG-FeII_Oxy"/>
    <property type="match status" value="1"/>
</dbReference>
<dbReference type="RefSeq" id="WP_304573837.1">
    <property type="nucleotide sequence ID" value="NZ_JAUQOO010000001.1"/>
</dbReference>
<evidence type="ECO:0000256" key="1">
    <source>
        <dbReference type="RuleBase" id="RU003682"/>
    </source>
</evidence>
<dbReference type="EMBL" id="JAUQOO010000001">
    <property type="protein sequence ID" value="MDO7925199.1"/>
    <property type="molecule type" value="Genomic_DNA"/>
</dbReference>
<comment type="similarity">
    <text evidence="1">Belongs to the iron/ascorbate-dependent oxidoreductase family.</text>
</comment>
<sequence>MNIKSQRCLSPTLRTPVDLPNMPLESQVQNYSAITMARSQLVNGRLVFDNPAGLEQALRQGFFLVKTPTEMDLAPGDLFVRHCFMPQKEGDLSDYSGFKNREVPGAYQGYFDREHDQWENFYIERGNWNLLPESVIALGAQMAKLGIEVLHSILAELDIPRDEWARVTSGLSEGGGHQMLGFNHFRTNKPVRGSKFHRDSGWITVLRSTEPGLIAYIDGRLCSINPEPGHFIINFGSSMEVLAEHLPQKVHANVHGVARTERKNQNERYSYVVFLDSDLAGDIYRYGPAGAQKVQTVLEFAEQEVSRTYNDEILL</sequence>
<dbReference type="InterPro" id="IPR044861">
    <property type="entry name" value="IPNS-like_FE2OG_OXY"/>
</dbReference>
<keyword evidence="1" id="KW-0408">Iron</keyword>
<dbReference type="Gene3D" id="2.60.120.330">
    <property type="entry name" value="B-lactam Antibiotic, Isopenicillin N Synthase, Chain"/>
    <property type="match status" value="1"/>
</dbReference>
<dbReference type="InterPro" id="IPR005123">
    <property type="entry name" value="Oxoglu/Fe-dep_dioxygenase_dom"/>
</dbReference>
<organism evidence="3 4">
    <name type="scientific">Pseudomonas serbiensis</name>
    <dbReference type="NCBI Taxonomy" id="3064350"/>
    <lineage>
        <taxon>Bacteria</taxon>
        <taxon>Pseudomonadati</taxon>
        <taxon>Pseudomonadota</taxon>
        <taxon>Gammaproteobacteria</taxon>
        <taxon>Pseudomonadales</taxon>
        <taxon>Pseudomonadaceae</taxon>
        <taxon>Pseudomonas</taxon>
    </lineage>
</organism>
<dbReference type="SUPFAM" id="SSF51197">
    <property type="entry name" value="Clavaminate synthase-like"/>
    <property type="match status" value="1"/>
</dbReference>
<feature type="domain" description="Fe2OG dioxygenase" evidence="2">
    <location>
        <begin position="175"/>
        <end position="277"/>
    </location>
</feature>
<evidence type="ECO:0000313" key="3">
    <source>
        <dbReference type="EMBL" id="MDO7925199.1"/>
    </source>
</evidence>
<evidence type="ECO:0000259" key="2">
    <source>
        <dbReference type="PROSITE" id="PS51471"/>
    </source>
</evidence>
<proteinExistence type="inferred from homology"/>
<keyword evidence="1" id="KW-0479">Metal-binding</keyword>
<protein>
    <submittedName>
        <fullName evidence="3">2OG-Fe(II) oxygenase family protein</fullName>
    </submittedName>
</protein>
<comment type="caution">
    <text evidence="3">The sequence shown here is derived from an EMBL/GenBank/DDBJ whole genome shotgun (WGS) entry which is preliminary data.</text>
</comment>
<gene>
    <name evidence="3" type="ORF">Q6A51_00305</name>
</gene>
<dbReference type="Proteomes" id="UP001223016">
    <property type="component" value="Unassembled WGS sequence"/>
</dbReference>
<name>A0ABT9CI89_9PSED</name>